<dbReference type="PANTHER" id="PTHR21600">
    <property type="entry name" value="MITOCHONDRIAL RNA PSEUDOURIDINE SYNTHASE"/>
    <property type="match status" value="1"/>
</dbReference>
<dbReference type="PROSITE" id="PS50889">
    <property type="entry name" value="S4"/>
    <property type="match status" value="1"/>
</dbReference>
<dbReference type="PROSITE" id="PS01129">
    <property type="entry name" value="PSI_RLU"/>
    <property type="match status" value="1"/>
</dbReference>
<dbReference type="NCBIfam" id="TIGR00005">
    <property type="entry name" value="rluA_subfam"/>
    <property type="match status" value="1"/>
</dbReference>
<dbReference type="SUPFAM" id="SSF55120">
    <property type="entry name" value="Pseudouridine synthase"/>
    <property type="match status" value="1"/>
</dbReference>
<feature type="domain" description="RNA-binding S4" evidence="6">
    <location>
        <begin position="10"/>
        <end position="74"/>
    </location>
</feature>
<keyword evidence="4" id="KW-0694">RNA-binding</keyword>
<reference evidence="8" key="1">
    <citation type="journal article" date="2019" name="Int. J. Syst. Evol. Microbiol.">
        <title>The Global Catalogue of Microorganisms (GCM) 10K type strain sequencing project: providing services to taxonomists for standard genome sequencing and annotation.</title>
        <authorList>
            <consortium name="The Broad Institute Genomics Platform"/>
            <consortium name="The Broad Institute Genome Sequencing Center for Infectious Disease"/>
            <person name="Wu L."/>
            <person name="Ma J."/>
        </authorList>
    </citation>
    <scope>NUCLEOTIDE SEQUENCE [LARGE SCALE GENOMIC DNA]</scope>
    <source>
        <strain evidence="8">CCM 8947</strain>
    </source>
</reference>
<dbReference type="InterPro" id="IPR002942">
    <property type="entry name" value="S4_RNA-bd"/>
</dbReference>
<keyword evidence="8" id="KW-1185">Reference proteome</keyword>
<comment type="caution">
    <text evidence="7">The sequence shown here is derived from an EMBL/GenBank/DDBJ whole genome shotgun (WGS) entry which is preliminary data.</text>
</comment>
<protein>
    <recommendedName>
        <fullName evidence="5">Pseudouridine synthase</fullName>
        <ecNumber evidence="5">5.4.99.-</ecNumber>
    </recommendedName>
</protein>
<gene>
    <name evidence="7" type="ORF">ACFQ47_09630</name>
</gene>
<dbReference type="CDD" id="cd00165">
    <property type="entry name" value="S4"/>
    <property type="match status" value="1"/>
</dbReference>
<dbReference type="InterPro" id="IPR006145">
    <property type="entry name" value="PsdUridine_synth_RsuA/RluA"/>
</dbReference>
<evidence type="ECO:0000313" key="8">
    <source>
        <dbReference type="Proteomes" id="UP001597192"/>
    </source>
</evidence>
<dbReference type="Pfam" id="PF01479">
    <property type="entry name" value="S4"/>
    <property type="match status" value="1"/>
</dbReference>
<name>A0ABW4CPQ2_9LACO</name>
<dbReference type="InterPro" id="IPR006224">
    <property type="entry name" value="PsdUridine_synth_RluA-like_CS"/>
</dbReference>
<comment type="similarity">
    <text evidence="2 5">Belongs to the pseudouridine synthase RluA family.</text>
</comment>
<dbReference type="InterPro" id="IPR036986">
    <property type="entry name" value="S4_RNA-bd_sf"/>
</dbReference>
<comment type="function">
    <text evidence="5">Responsible for synthesis of pseudouridine from uracil.</text>
</comment>
<dbReference type="EMBL" id="JBHTOG010000048">
    <property type="protein sequence ID" value="MFD1432925.1"/>
    <property type="molecule type" value="Genomic_DNA"/>
</dbReference>
<organism evidence="7 8">
    <name type="scientific">Lacticaseibacillus yichunensis</name>
    <dbReference type="NCBI Taxonomy" id="2486015"/>
    <lineage>
        <taxon>Bacteria</taxon>
        <taxon>Bacillati</taxon>
        <taxon>Bacillota</taxon>
        <taxon>Bacilli</taxon>
        <taxon>Lactobacillales</taxon>
        <taxon>Lactobacillaceae</taxon>
        <taxon>Lacticaseibacillus</taxon>
    </lineage>
</organism>
<evidence type="ECO:0000256" key="3">
    <source>
        <dbReference type="ARBA" id="ARBA00023235"/>
    </source>
</evidence>
<evidence type="ECO:0000313" key="7">
    <source>
        <dbReference type="EMBL" id="MFD1432925.1"/>
    </source>
</evidence>
<evidence type="ECO:0000256" key="1">
    <source>
        <dbReference type="ARBA" id="ARBA00000073"/>
    </source>
</evidence>
<dbReference type="EC" id="5.4.99.-" evidence="5"/>
<dbReference type="Gene3D" id="3.30.2350.10">
    <property type="entry name" value="Pseudouridine synthase"/>
    <property type="match status" value="1"/>
</dbReference>
<comment type="catalytic activity">
    <reaction evidence="1 5">
        <text>a uridine in RNA = a pseudouridine in RNA</text>
        <dbReference type="Rhea" id="RHEA:48348"/>
        <dbReference type="Rhea" id="RHEA-COMP:12068"/>
        <dbReference type="Rhea" id="RHEA-COMP:12069"/>
        <dbReference type="ChEBI" id="CHEBI:65314"/>
        <dbReference type="ChEBI" id="CHEBI:65315"/>
    </reaction>
</comment>
<accession>A0ABW4CPQ2</accession>
<dbReference type="CDD" id="cd02869">
    <property type="entry name" value="PseudoU_synth_RluA_like"/>
    <property type="match status" value="1"/>
</dbReference>
<keyword evidence="3 5" id="KW-0413">Isomerase</keyword>
<dbReference type="PANTHER" id="PTHR21600:SF44">
    <property type="entry name" value="RIBOSOMAL LARGE SUBUNIT PSEUDOURIDINE SYNTHASE D"/>
    <property type="match status" value="1"/>
</dbReference>
<evidence type="ECO:0000256" key="5">
    <source>
        <dbReference type="RuleBase" id="RU362028"/>
    </source>
</evidence>
<dbReference type="SMART" id="SM00363">
    <property type="entry name" value="S4"/>
    <property type="match status" value="1"/>
</dbReference>
<dbReference type="Gene3D" id="3.10.290.10">
    <property type="entry name" value="RNA-binding S4 domain"/>
    <property type="match status" value="1"/>
</dbReference>
<proteinExistence type="inferred from homology"/>
<evidence type="ECO:0000256" key="4">
    <source>
        <dbReference type="PROSITE-ProRule" id="PRU00182"/>
    </source>
</evidence>
<dbReference type="GO" id="GO:0016853">
    <property type="term" value="F:isomerase activity"/>
    <property type="evidence" value="ECO:0007669"/>
    <property type="project" value="UniProtKB-KW"/>
</dbReference>
<dbReference type="InterPro" id="IPR020103">
    <property type="entry name" value="PsdUridine_synth_cat_dom_sf"/>
</dbReference>
<dbReference type="SUPFAM" id="SSF55174">
    <property type="entry name" value="Alpha-L RNA-binding motif"/>
    <property type="match status" value="1"/>
</dbReference>
<sequence length="304" mass="33340">MTFTIQAESGRLDKVIADHEPDITRSQAQKWLEAGHVLVNGQAQAPKYKVHAGDVVAITPPEPTPLEAVPQDIPLDIVYEDDQVIVLNKPQGMVVHPAPGHPDGTLVNGLLFHVDLSAINDVIRPGIVHRIDKDTSGLLMVAKTPLAQQSLSAQLKAKTTDREYLAIVHGTFKETEGRIDKPLGRDPKDRKRQAVVANGRHAVTHFHVLEQFAHYALVRCRLETGRTHQIRVHMASIGHPLAGDPLYGPKRTLPGNGQFLHAATLGFTQPATGERLEFSVEPPALFQKTLADLEAGIDKTRLVR</sequence>
<dbReference type="InterPro" id="IPR050188">
    <property type="entry name" value="RluA_PseudoU_synthase"/>
</dbReference>
<evidence type="ECO:0000259" key="6">
    <source>
        <dbReference type="SMART" id="SM00363"/>
    </source>
</evidence>
<dbReference type="RefSeq" id="WP_125696478.1">
    <property type="nucleotide sequence ID" value="NZ_JBHTOG010000048.1"/>
</dbReference>
<dbReference type="Pfam" id="PF00849">
    <property type="entry name" value="PseudoU_synth_2"/>
    <property type="match status" value="1"/>
</dbReference>
<dbReference type="Proteomes" id="UP001597192">
    <property type="component" value="Unassembled WGS sequence"/>
</dbReference>
<evidence type="ECO:0000256" key="2">
    <source>
        <dbReference type="ARBA" id="ARBA00010876"/>
    </source>
</evidence>
<dbReference type="InterPro" id="IPR006225">
    <property type="entry name" value="PsdUridine_synth_RluC/D"/>
</dbReference>